<accession>A0A3P7MNJ5</accession>
<sequence>MRSVRLTDAHHDEQSKIRIAYRINGLLPIGRRMQAPTGLSTTYVLNTETKEDMRRNSDHIAAGVVNFGTTINENRTI</sequence>
<dbReference type="AlphaFoldDB" id="A0A3P7MNJ5"/>
<evidence type="ECO:0000313" key="2">
    <source>
        <dbReference type="Proteomes" id="UP000281553"/>
    </source>
</evidence>
<name>A0A3P7MNJ5_DIBLA</name>
<keyword evidence="2" id="KW-1185">Reference proteome</keyword>
<dbReference type="EMBL" id="UYRU01074655">
    <property type="protein sequence ID" value="VDN24897.1"/>
    <property type="molecule type" value="Genomic_DNA"/>
</dbReference>
<gene>
    <name evidence="1" type="ORF">DILT_LOCUS14526</name>
</gene>
<organism evidence="1 2">
    <name type="scientific">Dibothriocephalus latus</name>
    <name type="common">Fish tapeworm</name>
    <name type="synonym">Diphyllobothrium latum</name>
    <dbReference type="NCBI Taxonomy" id="60516"/>
    <lineage>
        <taxon>Eukaryota</taxon>
        <taxon>Metazoa</taxon>
        <taxon>Spiralia</taxon>
        <taxon>Lophotrochozoa</taxon>
        <taxon>Platyhelminthes</taxon>
        <taxon>Cestoda</taxon>
        <taxon>Eucestoda</taxon>
        <taxon>Diphyllobothriidea</taxon>
        <taxon>Diphyllobothriidae</taxon>
        <taxon>Dibothriocephalus</taxon>
    </lineage>
</organism>
<protein>
    <submittedName>
        <fullName evidence="1">Uncharacterized protein</fullName>
    </submittedName>
</protein>
<reference evidence="1 2" key="1">
    <citation type="submission" date="2018-11" db="EMBL/GenBank/DDBJ databases">
        <authorList>
            <consortium name="Pathogen Informatics"/>
        </authorList>
    </citation>
    <scope>NUCLEOTIDE SEQUENCE [LARGE SCALE GENOMIC DNA]</scope>
</reference>
<dbReference type="Proteomes" id="UP000281553">
    <property type="component" value="Unassembled WGS sequence"/>
</dbReference>
<proteinExistence type="predicted"/>
<evidence type="ECO:0000313" key="1">
    <source>
        <dbReference type="EMBL" id="VDN24897.1"/>
    </source>
</evidence>